<dbReference type="SUPFAM" id="SSF52317">
    <property type="entry name" value="Class I glutamine amidotransferase-like"/>
    <property type="match status" value="1"/>
</dbReference>
<dbReference type="Gene3D" id="3.40.50.880">
    <property type="match status" value="1"/>
</dbReference>
<reference evidence="4 5" key="1">
    <citation type="submission" date="2017-03" db="EMBL/GenBank/DDBJ databases">
        <authorList>
            <person name="Afonso C.L."/>
            <person name="Miller P.J."/>
            <person name="Scott M.A."/>
            <person name="Spackman E."/>
            <person name="Goraichik I."/>
            <person name="Dimitrov K.M."/>
            <person name="Suarez D.L."/>
            <person name="Swayne D.E."/>
        </authorList>
    </citation>
    <scope>NUCLEOTIDE SEQUENCE [LARGE SCALE GENOMIC DNA]</scope>
    <source>
        <strain evidence="4 5">CECT 7971</strain>
    </source>
</reference>
<dbReference type="PANTHER" id="PTHR37464:SF1">
    <property type="entry name" value="BLL2463 PROTEIN"/>
    <property type="match status" value="1"/>
</dbReference>
<keyword evidence="1" id="KW-1133">Transmembrane helix</keyword>
<dbReference type="EMBL" id="FWFW01000003">
    <property type="protein sequence ID" value="SLN34875.1"/>
    <property type="molecule type" value="Genomic_DNA"/>
</dbReference>
<feature type="transmembrane region" description="Helical" evidence="1">
    <location>
        <begin position="61"/>
        <end position="83"/>
    </location>
</feature>
<feature type="domain" description="Aerotolerance regulator N-terminal" evidence="2">
    <location>
        <begin position="8"/>
        <end position="81"/>
    </location>
</feature>
<dbReference type="PANTHER" id="PTHR37464">
    <property type="entry name" value="BLL2463 PROTEIN"/>
    <property type="match status" value="1"/>
</dbReference>
<feature type="transmembrane region" description="Helical" evidence="1">
    <location>
        <begin position="12"/>
        <end position="31"/>
    </location>
</feature>
<dbReference type="CDD" id="cd03143">
    <property type="entry name" value="A4_beta-galactosidase_middle_domain"/>
    <property type="match status" value="1"/>
</dbReference>
<protein>
    <recommendedName>
        <fullName evidence="6">Aerotolerance regulator N-terminal domain-containing protein</fullName>
    </recommendedName>
</protein>
<keyword evidence="5" id="KW-1185">Reference proteome</keyword>
<keyword evidence="1" id="KW-0812">Transmembrane</keyword>
<proteinExistence type="predicted"/>
<organism evidence="4 5">
    <name type="scientific">Pacificibacter marinus</name>
    <dbReference type="NCBI Taxonomy" id="658057"/>
    <lineage>
        <taxon>Bacteria</taxon>
        <taxon>Pseudomonadati</taxon>
        <taxon>Pseudomonadota</taxon>
        <taxon>Alphaproteobacteria</taxon>
        <taxon>Rhodobacterales</taxon>
        <taxon>Roseobacteraceae</taxon>
        <taxon>Pacificibacter</taxon>
    </lineage>
</organism>
<sequence length="921" mass="98669">MWTIGPLGFANPWLLCGLLVLPLLWVLLRAVPPAPNSVRFSGVALLLGLNDKDSQAARTPWWLLLLRLGLVSALIMAFAGPILNPKPQTQDTGPLIVLVDGTWADAPVWPTQMARLDEILEQAERGDRLVAFAVSTDVPAGGLTFAPAREWRAGLAGRVPAPFAPDADALAAAIEALDRKASTLWLSDGIAYTGREKVLAALQSKGAVQVIETPQSVLALGSVERDENGVSLDVHQFGVTDDRDFKVLAMGPDPAGVERVLGQAHVVSQESITPVHLALRPELMNRVTRFQIENMRSAAAVQLVGDNLKRPEVVLISGDNDNGTLDILSQLHYLRTAFSASSDVIEGAFSDVIAANPDVIVLADVAQLSGGEETDLLDWTRKGGVLLRFSGPKLAASDVSRDALDPLMPVRLRAGGRSLGGAMSWGEPKQLQEFSEKSPFYGLDIPKDVTVSSQIMAQPDPDLSARVIASLADGTPLVTRKSVGQGQVVLFHVTANAQWSTLPLSGLFLSMLQRLTQASNITSSETEELTGQVLSPIRLLDGFGNLYDAGLKPSVSGEVFSTARTSSRTPAGLYQSPLRTFALNVIQKGDIFLPAQWPQSVTILTSEVTSETSLKPFLLIAALFALAVDMLATLALTGRMIGMGRAAIFAGTVCLPLIMAPHPIHAQQVSDAFLQTASSELTLAYVVTGDDAVDTTSRQGLLGVSQALAARTSVEPAAPIGVDLATDPLGVFPLIYWPITQGQTALSAQTYDKLNAYMRTGGTIFFDTRDGDISGFGRVTPMGSKLRSIAAQLDVPPLEPVPQDHVLTRSFYLLQEFPGRYVGADLWVQKSATETEFIEGMPFRSLNDNVSPVIIGANDWASAWAVADDGRAVRPVGAGYAGERQREMAYRFGINLILYVLTGSYKSDQIHVPALLERLGE</sequence>
<dbReference type="InterPro" id="IPR025297">
    <property type="entry name" value="DUF4159"/>
</dbReference>
<keyword evidence="1" id="KW-0472">Membrane</keyword>
<name>A0A1Y5S8Y6_9RHOB</name>
<evidence type="ECO:0000259" key="2">
    <source>
        <dbReference type="Pfam" id="PF07584"/>
    </source>
</evidence>
<evidence type="ECO:0000313" key="5">
    <source>
        <dbReference type="Proteomes" id="UP000193307"/>
    </source>
</evidence>
<dbReference type="Pfam" id="PF07584">
    <property type="entry name" value="BatA"/>
    <property type="match status" value="1"/>
</dbReference>
<dbReference type="RefSeq" id="WP_085848388.1">
    <property type="nucleotide sequence ID" value="NZ_FNZV01000006.1"/>
</dbReference>
<dbReference type="Gene3D" id="3.40.50.12140">
    <property type="entry name" value="Domain of unknown function DUF4159"/>
    <property type="match status" value="1"/>
</dbReference>
<dbReference type="OrthoDB" id="9773014at2"/>
<evidence type="ECO:0000259" key="3">
    <source>
        <dbReference type="Pfam" id="PF13709"/>
    </source>
</evidence>
<dbReference type="STRING" id="658057.SAMN04488032_10630"/>
<dbReference type="Pfam" id="PF13709">
    <property type="entry name" value="DUF4159"/>
    <property type="match status" value="1"/>
</dbReference>
<evidence type="ECO:0008006" key="6">
    <source>
        <dbReference type="Google" id="ProtNLM"/>
    </source>
</evidence>
<evidence type="ECO:0000256" key="1">
    <source>
        <dbReference type="SAM" id="Phobius"/>
    </source>
</evidence>
<gene>
    <name evidence="4" type="ORF">PAM7971_01524</name>
</gene>
<dbReference type="InterPro" id="IPR029062">
    <property type="entry name" value="Class_I_gatase-like"/>
</dbReference>
<dbReference type="InterPro" id="IPR024163">
    <property type="entry name" value="Aerotolerance_reg_N"/>
</dbReference>
<accession>A0A1Y5S8Y6</accession>
<dbReference type="AlphaFoldDB" id="A0A1Y5S8Y6"/>
<dbReference type="NCBIfam" id="TIGR02226">
    <property type="entry name" value="two_anch"/>
    <property type="match status" value="1"/>
</dbReference>
<feature type="domain" description="DUF4159" evidence="3">
    <location>
        <begin position="682"/>
        <end position="901"/>
    </location>
</feature>
<evidence type="ECO:0000313" key="4">
    <source>
        <dbReference type="EMBL" id="SLN34875.1"/>
    </source>
</evidence>
<dbReference type="Proteomes" id="UP000193307">
    <property type="component" value="Unassembled WGS sequence"/>
</dbReference>
<dbReference type="InterPro" id="IPR011933">
    <property type="entry name" value="Double_TM_dom"/>
</dbReference>